<protein>
    <submittedName>
        <fullName evidence="1">EamA family transporter</fullName>
    </submittedName>
</protein>
<evidence type="ECO:0000313" key="2">
    <source>
        <dbReference type="Proteomes" id="UP000322553"/>
    </source>
</evidence>
<accession>A0A1S1P110</accession>
<dbReference type="EMBL" id="CP043420">
    <property type="protein sequence ID" value="QEL12763.1"/>
    <property type="molecule type" value="Genomic_DNA"/>
</dbReference>
<dbReference type="SUPFAM" id="SSF103481">
    <property type="entry name" value="Multidrug resistance efflux transporter EmrE"/>
    <property type="match status" value="1"/>
</dbReference>
<keyword evidence="2" id="KW-1185">Reference proteome</keyword>
<dbReference type="InterPro" id="IPR000620">
    <property type="entry name" value="EamA_dom"/>
</dbReference>
<sequence>MQAWRNAFQKHLSQHVSITGVTLARFFWAWPVSILYVFMLYRLWPAPLPTLSPLFMLTVIAAALSQIAATALMVSLFQQRNYAAGVGLAKSEALLAAILGVLIFGATIQPLGWCGVTIGAIALWLMRGTVPGEASLRPLLTGLASGLCFALTSLWVREASQLQPDLPFLHAAGWVLTLTIGVQWVTLVGWLIWRDRPTLATLWRRPLDSSRVSLTSLGASIGWFTAMSLQDVALVKTLGQVEVLVTLLIAHFWFREPVTQRDQLGLVLIVLGAICVMWQ</sequence>
<dbReference type="InterPro" id="IPR037185">
    <property type="entry name" value="EmrE-like"/>
</dbReference>
<dbReference type="Proteomes" id="UP000322553">
    <property type="component" value="Chromosome"/>
</dbReference>
<dbReference type="GO" id="GO:0016020">
    <property type="term" value="C:membrane"/>
    <property type="evidence" value="ECO:0007669"/>
    <property type="project" value="InterPro"/>
</dbReference>
<dbReference type="KEGG" id="kuy:FY550_06200"/>
<proteinExistence type="predicted"/>
<dbReference type="OrthoDB" id="6707471at2"/>
<dbReference type="Pfam" id="PF00892">
    <property type="entry name" value="EamA"/>
    <property type="match status" value="1"/>
</dbReference>
<gene>
    <name evidence="1" type="ORF">FY550_06200</name>
</gene>
<name>A0A1S1P110_9GAMM</name>
<dbReference type="AlphaFoldDB" id="A0A1S1P110"/>
<reference evidence="1 2" key="1">
    <citation type="submission" date="2019-08" db="EMBL/GenBank/DDBJ databases">
        <title>Complete genome sequence of Kushneria sp. YCWA18, a halophilic phosphate-solubilizing bacterium isolated from Daqiao saltern in China.</title>
        <authorList>
            <person name="Du G.-X."/>
            <person name="Qu L.-Y."/>
        </authorList>
    </citation>
    <scope>NUCLEOTIDE SEQUENCE [LARGE SCALE GENOMIC DNA]</scope>
    <source>
        <strain evidence="1 2">YCWA18</strain>
    </source>
</reference>
<organism evidence="1 2">
    <name type="scientific">Kushneria phosphatilytica</name>
    <dbReference type="NCBI Taxonomy" id="657387"/>
    <lineage>
        <taxon>Bacteria</taxon>
        <taxon>Pseudomonadati</taxon>
        <taxon>Pseudomonadota</taxon>
        <taxon>Gammaproteobacteria</taxon>
        <taxon>Oceanospirillales</taxon>
        <taxon>Halomonadaceae</taxon>
        <taxon>Kushneria</taxon>
    </lineage>
</organism>
<evidence type="ECO:0000313" key="1">
    <source>
        <dbReference type="EMBL" id="QEL12763.1"/>
    </source>
</evidence>